<accession>A0A5A7S9Z2</accession>
<keyword evidence="1" id="KW-0812">Transmembrane</keyword>
<evidence type="ECO:0000256" key="1">
    <source>
        <dbReference type="SAM" id="Phobius"/>
    </source>
</evidence>
<evidence type="ECO:0000313" key="2">
    <source>
        <dbReference type="EMBL" id="KAA0022970.1"/>
    </source>
</evidence>
<sequence>MHRIAGWWDGLELWVAGLPFIPQFIVVLAVMVPVSCAIAWLLDRVLISVLHLLGRANPDSTTTPDRTGRLP</sequence>
<dbReference type="OrthoDB" id="4559844at2"/>
<dbReference type="AlphaFoldDB" id="A0A5A7S9Z2"/>
<name>A0A5A7S9Z2_9NOCA</name>
<protein>
    <submittedName>
        <fullName evidence="2">Uncharacterized protein</fullName>
    </submittedName>
</protein>
<keyword evidence="1" id="KW-1133">Transmembrane helix</keyword>
<proteinExistence type="predicted"/>
<feature type="transmembrane region" description="Helical" evidence="1">
    <location>
        <begin position="20"/>
        <end position="42"/>
    </location>
</feature>
<dbReference type="EMBL" id="VLNY01000004">
    <property type="protein sequence ID" value="KAA0022970.1"/>
    <property type="molecule type" value="Genomic_DNA"/>
</dbReference>
<reference evidence="2 3" key="1">
    <citation type="submission" date="2019-07" db="EMBL/GenBank/DDBJ databases">
        <title>Rhodococcus cavernicolus sp. nov., isolated from a cave.</title>
        <authorList>
            <person name="Lee S.D."/>
        </authorList>
    </citation>
    <scope>NUCLEOTIDE SEQUENCE [LARGE SCALE GENOMIC DNA]</scope>
    <source>
        <strain evidence="2 3">C1-24</strain>
    </source>
</reference>
<dbReference type="Proteomes" id="UP000322244">
    <property type="component" value="Unassembled WGS sequence"/>
</dbReference>
<evidence type="ECO:0000313" key="3">
    <source>
        <dbReference type="Proteomes" id="UP000322244"/>
    </source>
</evidence>
<organism evidence="2 3">
    <name type="scientific">Antrihabitans cavernicola</name>
    <dbReference type="NCBI Taxonomy" id="2495913"/>
    <lineage>
        <taxon>Bacteria</taxon>
        <taxon>Bacillati</taxon>
        <taxon>Actinomycetota</taxon>
        <taxon>Actinomycetes</taxon>
        <taxon>Mycobacteriales</taxon>
        <taxon>Nocardiaceae</taxon>
        <taxon>Antrihabitans</taxon>
    </lineage>
</organism>
<dbReference type="RefSeq" id="WP_149430229.1">
    <property type="nucleotide sequence ID" value="NZ_VLNY01000004.1"/>
</dbReference>
<keyword evidence="1" id="KW-0472">Membrane</keyword>
<comment type="caution">
    <text evidence="2">The sequence shown here is derived from an EMBL/GenBank/DDBJ whole genome shotgun (WGS) entry which is preliminary data.</text>
</comment>
<keyword evidence="3" id="KW-1185">Reference proteome</keyword>
<gene>
    <name evidence="2" type="ORF">FOY51_10730</name>
</gene>